<feature type="compositionally biased region" description="Gly residues" evidence="1">
    <location>
        <begin position="103"/>
        <end position="114"/>
    </location>
</feature>
<feature type="compositionally biased region" description="Basic and acidic residues" evidence="1">
    <location>
        <begin position="1"/>
        <end position="10"/>
    </location>
</feature>
<gene>
    <name evidence="2" type="ORF">PT974_04394</name>
</gene>
<evidence type="ECO:0000256" key="1">
    <source>
        <dbReference type="SAM" id="MobiDB-lite"/>
    </source>
</evidence>
<accession>A0ABR0SVE4</accession>
<feature type="compositionally biased region" description="Basic and acidic residues" evidence="1">
    <location>
        <begin position="115"/>
        <end position="130"/>
    </location>
</feature>
<organism evidence="2 3">
    <name type="scientific">Cladobotryum mycophilum</name>
    <dbReference type="NCBI Taxonomy" id="491253"/>
    <lineage>
        <taxon>Eukaryota</taxon>
        <taxon>Fungi</taxon>
        <taxon>Dikarya</taxon>
        <taxon>Ascomycota</taxon>
        <taxon>Pezizomycotina</taxon>
        <taxon>Sordariomycetes</taxon>
        <taxon>Hypocreomycetidae</taxon>
        <taxon>Hypocreales</taxon>
        <taxon>Hypocreaceae</taxon>
        <taxon>Cladobotryum</taxon>
    </lineage>
</organism>
<name>A0ABR0SVE4_9HYPO</name>
<proteinExistence type="predicted"/>
<evidence type="ECO:0000313" key="2">
    <source>
        <dbReference type="EMBL" id="KAK5995974.1"/>
    </source>
</evidence>
<keyword evidence="3" id="KW-1185">Reference proteome</keyword>
<evidence type="ECO:0000313" key="3">
    <source>
        <dbReference type="Proteomes" id="UP001338125"/>
    </source>
</evidence>
<feature type="region of interest" description="Disordered" evidence="1">
    <location>
        <begin position="1"/>
        <end position="178"/>
    </location>
</feature>
<comment type="caution">
    <text evidence="2">The sequence shown here is derived from an EMBL/GenBank/DDBJ whole genome shotgun (WGS) entry which is preliminary data.</text>
</comment>
<sequence>MASTVRDRKAPSAGMKVDPGSGAPVRREGAGPVASESLAAQSFREGGGFSENREAQPQDFSAEELQSASGSRQSGQPGAAPGYVADQYLKDTSGRPHGKNLKEGGGGLSGGSAKGEGEREGEDGMKKAFEAEVGSVNDPGRVAEQQFALGRGVKGSEARQDELTGETRYDVLDPDVSA</sequence>
<feature type="compositionally biased region" description="Polar residues" evidence="1">
    <location>
        <begin position="64"/>
        <end position="76"/>
    </location>
</feature>
<dbReference type="EMBL" id="JAVFKD010000004">
    <property type="protein sequence ID" value="KAK5995974.1"/>
    <property type="molecule type" value="Genomic_DNA"/>
</dbReference>
<protein>
    <submittedName>
        <fullName evidence="2">Uncharacterized protein</fullName>
    </submittedName>
</protein>
<reference evidence="2 3" key="1">
    <citation type="submission" date="2024-01" db="EMBL/GenBank/DDBJ databases">
        <title>Complete genome of Cladobotryum mycophilum ATHUM6906.</title>
        <authorList>
            <person name="Christinaki A.C."/>
            <person name="Myridakis A.I."/>
            <person name="Kouvelis V.N."/>
        </authorList>
    </citation>
    <scope>NUCLEOTIDE SEQUENCE [LARGE SCALE GENOMIC DNA]</scope>
    <source>
        <strain evidence="2 3">ATHUM6906</strain>
    </source>
</reference>
<dbReference type="Proteomes" id="UP001338125">
    <property type="component" value="Unassembled WGS sequence"/>
</dbReference>
<feature type="compositionally biased region" description="Basic and acidic residues" evidence="1">
    <location>
        <begin position="154"/>
        <end position="171"/>
    </location>
</feature>